<protein>
    <recommendedName>
        <fullName evidence="3">Helicase C-terminal domain-containing protein</fullName>
    </recommendedName>
</protein>
<evidence type="ECO:0000313" key="1">
    <source>
        <dbReference type="EMBL" id="KTB42280.1"/>
    </source>
</evidence>
<dbReference type="Proteomes" id="UP000054988">
    <property type="component" value="Unassembled WGS sequence"/>
</dbReference>
<evidence type="ECO:0000313" key="2">
    <source>
        <dbReference type="Proteomes" id="UP000054988"/>
    </source>
</evidence>
<sequence length="244" mass="27920">MIPDAYDIYAWLWDCLPEDADHLCVMRMYHSLCPDEYNDKMFRLVDDNSYLQVVIATAGFGQGVSQKKLLDSILWGAANTLDMQIQRNSHIGRDEADKGQAIIVMPTKVVTQAEKFLKELKTGAVNGPTVSKKTKKASKKAKLNTINDERLAHLLTKKHCLTAAHNIKYGNPPLEETTSNCHIAKCQTYCGLCTIQHNWETILRQTQTMQKKKDNLDKHEWQIMMLWMLDFHQCIWRAAITAPN</sequence>
<comment type="caution">
    <text evidence="1">The sequence shown here is derived from an EMBL/GenBank/DDBJ whole genome shotgun (WGS) entry which is preliminary data.</text>
</comment>
<proteinExistence type="predicted"/>
<evidence type="ECO:0008006" key="3">
    <source>
        <dbReference type="Google" id="ProtNLM"/>
    </source>
</evidence>
<accession>A0A0W0G195</accession>
<reference evidence="1 2" key="1">
    <citation type="submission" date="2015-12" db="EMBL/GenBank/DDBJ databases">
        <title>Draft genome sequence of Moniliophthora roreri, the causal agent of frosty pod rot of cacao.</title>
        <authorList>
            <person name="Aime M.C."/>
            <person name="Diaz-Valderrama J.R."/>
            <person name="Kijpornyongpan T."/>
            <person name="Phillips-Mora W."/>
        </authorList>
    </citation>
    <scope>NUCLEOTIDE SEQUENCE [LARGE SCALE GENOMIC DNA]</scope>
    <source>
        <strain evidence="1 2">MCA 2952</strain>
    </source>
</reference>
<gene>
    <name evidence="1" type="ORF">WG66_5142</name>
</gene>
<dbReference type="EMBL" id="LATX01001361">
    <property type="protein sequence ID" value="KTB42280.1"/>
    <property type="molecule type" value="Genomic_DNA"/>
</dbReference>
<name>A0A0W0G195_MONRR</name>
<dbReference type="InterPro" id="IPR027417">
    <property type="entry name" value="P-loop_NTPase"/>
</dbReference>
<dbReference type="AlphaFoldDB" id="A0A0W0G195"/>
<dbReference type="Gene3D" id="3.40.50.300">
    <property type="entry name" value="P-loop containing nucleotide triphosphate hydrolases"/>
    <property type="match status" value="1"/>
</dbReference>
<organism evidence="1 2">
    <name type="scientific">Moniliophthora roreri</name>
    <name type="common">Frosty pod rot fungus</name>
    <name type="synonym">Monilia roreri</name>
    <dbReference type="NCBI Taxonomy" id="221103"/>
    <lineage>
        <taxon>Eukaryota</taxon>
        <taxon>Fungi</taxon>
        <taxon>Dikarya</taxon>
        <taxon>Basidiomycota</taxon>
        <taxon>Agaricomycotina</taxon>
        <taxon>Agaricomycetes</taxon>
        <taxon>Agaricomycetidae</taxon>
        <taxon>Agaricales</taxon>
        <taxon>Marasmiineae</taxon>
        <taxon>Marasmiaceae</taxon>
        <taxon>Moniliophthora</taxon>
    </lineage>
</organism>